<accession>A0A9P8TCQ2</accession>
<gene>
    <name evidence="3" type="ORF">OGATHE_001904</name>
</gene>
<feature type="domain" description="RGS" evidence="2">
    <location>
        <begin position="29"/>
        <end position="147"/>
    </location>
</feature>
<dbReference type="Pfam" id="PF00615">
    <property type="entry name" value="RGS"/>
    <property type="match status" value="1"/>
</dbReference>
<dbReference type="SMART" id="SM00315">
    <property type="entry name" value="RGS"/>
    <property type="match status" value="1"/>
</dbReference>
<reference evidence="3" key="1">
    <citation type="journal article" date="2021" name="Open Biol.">
        <title>Shared evolutionary footprints suggest mitochondrial oxidative damage underlies multiple complex I losses in fungi.</title>
        <authorList>
            <person name="Schikora-Tamarit M.A."/>
            <person name="Marcet-Houben M."/>
            <person name="Nosek J."/>
            <person name="Gabaldon T."/>
        </authorList>
    </citation>
    <scope>NUCLEOTIDE SEQUENCE</scope>
    <source>
        <strain evidence="3">NCAIM Y.01608</strain>
    </source>
</reference>
<dbReference type="InterPro" id="IPR036305">
    <property type="entry name" value="RGS_sf"/>
</dbReference>
<sequence length="209" mass="23661">MLSLTESKVTFLAPKGTNVSSSVEPMVPKLDSVLGNKVPSDSLFSKSAFSKFLLNKHCLENLEFYQSLQLFIENHNTDRNVWKILYEEYFENNASSEINLPGDLKAGLSGSTIPEISLLQRFLSITKHYLHDSYQEFTRQVLEKMFVTVESSSEEDDTLERDETNERAPGKTQRNQSFSSISSAKSGSGSSWAKWGKKLRWRRSSSVSD</sequence>
<keyword evidence="4" id="KW-1185">Reference proteome</keyword>
<proteinExistence type="predicted"/>
<name>A0A9P8TCQ2_9ASCO</name>
<dbReference type="InterPro" id="IPR044926">
    <property type="entry name" value="RGS_subdomain_2"/>
</dbReference>
<dbReference type="InterPro" id="IPR016137">
    <property type="entry name" value="RGS"/>
</dbReference>
<feature type="compositionally biased region" description="Low complexity" evidence="1">
    <location>
        <begin position="177"/>
        <end position="194"/>
    </location>
</feature>
<reference evidence="3" key="2">
    <citation type="submission" date="2021-01" db="EMBL/GenBank/DDBJ databases">
        <authorList>
            <person name="Schikora-Tamarit M.A."/>
        </authorList>
    </citation>
    <scope>NUCLEOTIDE SEQUENCE</scope>
    <source>
        <strain evidence="3">NCAIM Y.01608</strain>
    </source>
</reference>
<evidence type="ECO:0000313" key="4">
    <source>
        <dbReference type="Proteomes" id="UP000788993"/>
    </source>
</evidence>
<dbReference type="AlphaFoldDB" id="A0A9P8TCQ2"/>
<dbReference type="Gene3D" id="1.10.167.10">
    <property type="entry name" value="Regulator of G-protein Signalling 4, domain 2"/>
    <property type="match status" value="1"/>
</dbReference>
<evidence type="ECO:0000259" key="2">
    <source>
        <dbReference type="SMART" id="SM00315"/>
    </source>
</evidence>
<evidence type="ECO:0000313" key="3">
    <source>
        <dbReference type="EMBL" id="KAH3673924.1"/>
    </source>
</evidence>
<dbReference type="CDD" id="cd07440">
    <property type="entry name" value="RGS"/>
    <property type="match status" value="1"/>
</dbReference>
<evidence type="ECO:0000256" key="1">
    <source>
        <dbReference type="SAM" id="MobiDB-lite"/>
    </source>
</evidence>
<dbReference type="OrthoDB" id="10266999at2759"/>
<protein>
    <recommendedName>
        <fullName evidence="2">RGS domain-containing protein</fullName>
    </recommendedName>
</protein>
<feature type="region of interest" description="Disordered" evidence="1">
    <location>
        <begin position="153"/>
        <end position="209"/>
    </location>
</feature>
<dbReference type="Proteomes" id="UP000788993">
    <property type="component" value="Unassembled WGS sequence"/>
</dbReference>
<dbReference type="SUPFAM" id="SSF48097">
    <property type="entry name" value="Regulator of G-protein signaling, RGS"/>
    <property type="match status" value="1"/>
</dbReference>
<comment type="caution">
    <text evidence="3">The sequence shown here is derived from an EMBL/GenBank/DDBJ whole genome shotgun (WGS) entry which is preliminary data.</text>
</comment>
<organism evidence="3 4">
    <name type="scientific">Ogataea polymorpha</name>
    <dbReference type="NCBI Taxonomy" id="460523"/>
    <lineage>
        <taxon>Eukaryota</taxon>
        <taxon>Fungi</taxon>
        <taxon>Dikarya</taxon>
        <taxon>Ascomycota</taxon>
        <taxon>Saccharomycotina</taxon>
        <taxon>Pichiomycetes</taxon>
        <taxon>Pichiales</taxon>
        <taxon>Pichiaceae</taxon>
        <taxon>Ogataea</taxon>
    </lineage>
</organism>
<dbReference type="EMBL" id="JAEUBD010000526">
    <property type="protein sequence ID" value="KAH3673924.1"/>
    <property type="molecule type" value="Genomic_DNA"/>
</dbReference>